<evidence type="ECO:0000256" key="7">
    <source>
        <dbReference type="ARBA" id="ARBA00022692"/>
    </source>
</evidence>
<comment type="catalytic activity">
    <reaction evidence="15 16">
        <text>a ubiquinone + NADH + 5 H(+)(in) = a ubiquinol + NAD(+) + 4 H(+)(out)</text>
        <dbReference type="Rhea" id="RHEA:29091"/>
        <dbReference type="Rhea" id="RHEA-COMP:9565"/>
        <dbReference type="Rhea" id="RHEA-COMP:9566"/>
        <dbReference type="ChEBI" id="CHEBI:15378"/>
        <dbReference type="ChEBI" id="CHEBI:16389"/>
        <dbReference type="ChEBI" id="CHEBI:17976"/>
        <dbReference type="ChEBI" id="CHEBI:57540"/>
        <dbReference type="ChEBI" id="CHEBI:57945"/>
        <dbReference type="EC" id="7.1.1.2"/>
    </reaction>
</comment>
<evidence type="ECO:0000256" key="12">
    <source>
        <dbReference type="ARBA" id="ARBA00023075"/>
    </source>
</evidence>
<protein>
    <recommendedName>
        <fullName evidence="4 16">NADH-ubiquinone oxidoreductase chain 4</fullName>
        <ecNumber evidence="3 16">7.1.1.2</ecNumber>
    </recommendedName>
</protein>
<keyword evidence="12 16" id="KW-0830">Ubiquinone</keyword>
<keyword evidence="5 16" id="KW-0813">Transport</keyword>
<reference evidence="18" key="1">
    <citation type="submission" date="2020-10" db="EMBL/GenBank/DDBJ databases">
        <authorList>
            <person name="Pu s."/>
            <person name="Huang b."/>
        </authorList>
    </citation>
    <scope>NUCLEOTIDE SEQUENCE</scope>
    <source>
        <tissue evidence="18">Muscle</tissue>
    </source>
</reference>
<evidence type="ECO:0000256" key="14">
    <source>
        <dbReference type="ARBA" id="ARBA00023136"/>
    </source>
</evidence>
<name>A0A8F5CEX8_9BIVA</name>
<dbReference type="EC" id="7.1.1.2" evidence="3 16"/>
<accession>A0A8F5CEX8</accession>
<dbReference type="GO" id="GO:0003954">
    <property type="term" value="F:NADH dehydrogenase activity"/>
    <property type="evidence" value="ECO:0007669"/>
    <property type="project" value="TreeGrafter"/>
</dbReference>
<keyword evidence="10 16" id="KW-1133">Transmembrane helix</keyword>
<keyword evidence="11 16" id="KW-0520">NAD</keyword>
<keyword evidence="9 16" id="KW-0249">Electron transport</keyword>
<keyword evidence="13 16" id="KW-0496">Mitochondrion</keyword>
<evidence type="ECO:0000256" key="10">
    <source>
        <dbReference type="ARBA" id="ARBA00022989"/>
    </source>
</evidence>
<evidence type="ECO:0000256" key="1">
    <source>
        <dbReference type="ARBA" id="ARBA00004225"/>
    </source>
</evidence>
<evidence type="ECO:0000256" key="6">
    <source>
        <dbReference type="ARBA" id="ARBA00022660"/>
    </source>
</evidence>
<dbReference type="PRINTS" id="PR01437">
    <property type="entry name" value="NUOXDRDTASE4"/>
</dbReference>
<geneLocation type="mitochondrion" evidence="18"/>
<evidence type="ECO:0000256" key="2">
    <source>
        <dbReference type="ARBA" id="ARBA00009025"/>
    </source>
</evidence>
<feature type="transmembrane region" description="Helical" evidence="16">
    <location>
        <begin position="188"/>
        <end position="208"/>
    </location>
</feature>
<dbReference type="GO" id="GO:0048039">
    <property type="term" value="F:ubiquinone binding"/>
    <property type="evidence" value="ECO:0007669"/>
    <property type="project" value="TreeGrafter"/>
</dbReference>
<dbReference type="GO" id="GO:0015990">
    <property type="term" value="P:electron transport coupled proton transport"/>
    <property type="evidence" value="ECO:0007669"/>
    <property type="project" value="TreeGrafter"/>
</dbReference>
<evidence type="ECO:0000256" key="3">
    <source>
        <dbReference type="ARBA" id="ARBA00012944"/>
    </source>
</evidence>
<dbReference type="GO" id="GO:0008137">
    <property type="term" value="F:NADH dehydrogenase (ubiquinone) activity"/>
    <property type="evidence" value="ECO:0007669"/>
    <property type="project" value="UniProtKB-UniRule"/>
</dbReference>
<dbReference type="Pfam" id="PF00361">
    <property type="entry name" value="Proton_antipo_M"/>
    <property type="match status" value="1"/>
</dbReference>
<evidence type="ECO:0000256" key="5">
    <source>
        <dbReference type="ARBA" id="ARBA00022448"/>
    </source>
</evidence>
<feature type="transmembrane region" description="Helical" evidence="16">
    <location>
        <begin position="113"/>
        <end position="135"/>
    </location>
</feature>
<proteinExistence type="inferred from homology"/>
<feature type="transmembrane region" description="Helical" evidence="16">
    <location>
        <begin position="18"/>
        <end position="41"/>
    </location>
</feature>
<keyword evidence="6 16" id="KW-0679">Respiratory chain</keyword>
<evidence type="ECO:0000256" key="15">
    <source>
        <dbReference type="ARBA" id="ARBA00049551"/>
    </source>
</evidence>
<organism evidence="18">
    <name type="scientific">Dicyathifer mannii</name>
    <dbReference type="NCBI Taxonomy" id="2795839"/>
    <lineage>
        <taxon>Eukaryota</taxon>
        <taxon>Metazoa</taxon>
        <taxon>Spiralia</taxon>
        <taxon>Lophotrochozoa</taxon>
        <taxon>Mollusca</taxon>
        <taxon>Bivalvia</taxon>
        <taxon>Autobranchia</taxon>
        <taxon>Heteroconchia</taxon>
        <taxon>Euheterodonta</taxon>
        <taxon>Imparidentia</taxon>
        <taxon>Neoheterodontei</taxon>
        <taxon>Myida</taxon>
        <taxon>Pholadoidea</taxon>
        <taxon>Teredinidae</taxon>
        <taxon>Dicyathifer</taxon>
    </lineage>
</organism>
<evidence type="ECO:0000256" key="11">
    <source>
        <dbReference type="ARBA" id="ARBA00023027"/>
    </source>
</evidence>
<sequence length="425" mass="46550">MVAEFFIRPLYSMQISSLFMVDGLSVLMVAMSFLVGMLTLYCSRKDFSLSKVLGKKGVEMGVALVMGFSLFMFFSSSWMVFFVCFEGSLIPMVWMIISWGYQPERMQAGLFMIVYTVCGSMPLLVVLLWLTGISSTDKFLSAKMCYSFWKESNVVSVWVVFGLVSGFVVKLPMYLVHGWLPKAHVEAPLAGSMILAGVLLKLGGFGLYRVVWLMNLKGGFSGFLLILFLLVVGLIGGCLCNLFCLCQSDLKAMVAYSSVGHMGLCLCGILSGVGVGFAGAGCMMFSHGLCSPILFSLAAALSDWSESRSIMLNKGLNSVFPALTFFWALSWFVNMGVPLSLNFMAEWMLISSINFISGWMVPFAWLSCFLSGAAAFYAYGTVCHGIVSLYNRTIGLGVCSRYFGGSSFGMSFLLIGSLGFDFFIF</sequence>
<dbReference type="EMBL" id="MW175871">
    <property type="protein sequence ID" value="QXJ42644.1"/>
    <property type="molecule type" value="Genomic_DNA"/>
</dbReference>
<feature type="transmembrane region" description="Helical" evidence="16">
    <location>
        <begin position="53"/>
        <end position="74"/>
    </location>
</feature>
<feature type="transmembrane region" description="Helical" evidence="16">
    <location>
        <begin position="322"/>
        <end position="343"/>
    </location>
</feature>
<dbReference type="GO" id="GO:0042773">
    <property type="term" value="P:ATP synthesis coupled electron transport"/>
    <property type="evidence" value="ECO:0007669"/>
    <property type="project" value="InterPro"/>
</dbReference>
<evidence type="ECO:0000259" key="17">
    <source>
        <dbReference type="Pfam" id="PF00361"/>
    </source>
</evidence>
<evidence type="ECO:0000313" key="18">
    <source>
        <dbReference type="EMBL" id="QXJ42644.1"/>
    </source>
</evidence>
<comment type="similarity">
    <text evidence="2 16">Belongs to the complex I subunit 4 family.</text>
</comment>
<keyword evidence="7 16" id="KW-0812">Transmembrane</keyword>
<feature type="transmembrane region" description="Helical" evidence="16">
    <location>
        <begin position="155"/>
        <end position="176"/>
    </location>
</feature>
<dbReference type="PANTHER" id="PTHR43507:SF20">
    <property type="entry name" value="NADH-UBIQUINONE OXIDOREDUCTASE CHAIN 4"/>
    <property type="match status" value="1"/>
</dbReference>
<dbReference type="GO" id="GO:0031966">
    <property type="term" value="C:mitochondrial membrane"/>
    <property type="evidence" value="ECO:0007669"/>
    <property type="project" value="UniProtKB-SubCell"/>
</dbReference>
<keyword evidence="8" id="KW-1278">Translocase</keyword>
<feature type="transmembrane region" description="Helical" evidence="16">
    <location>
        <begin position="363"/>
        <end position="390"/>
    </location>
</feature>
<comment type="subcellular location">
    <subcellularLocation>
        <location evidence="1 16">Mitochondrion membrane</location>
        <topology evidence="1 16">Multi-pass membrane protein</topology>
    </subcellularLocation>
</comment>
<feature type="transmembrane region" description="Helical" evidence="16">
    <location>
        <begin position="220"/>
        <end position="246"/>
    </location>
</feature>
<evidence type="ECO:0000256" key="13">
    <source>
        <dbReference type="ARBA" id="ARBA00023128"/>
    </source>
</evidence>
<feature type="domain" description="NADH:quinone oxidoreductase/Mrp antiporter transmembrane" evidence="17">
    <location>
        <begin position="75"/>
        <end position="364"/>
    </location>
</feature>
<dbReference type="InterPro" id="IPR003918">
    <property type="entry name" value="NADH_UbQ_OxRdtase"/>
</dbReference>
<feature type="transmembrane region" description="Helical" evidence="16">
    <location>
        <begin position="402"/>
        <end position="424"/>
    </location>
</feature>
<evidence type="ECO:0000256" key="8">
    <source>
        <dbReference type="ARBA" id="ARBA00022967"/>
    </source>
</evidence>
<dbReference type="PANTHER" id="PTHR43507">
    <property type="entry name" value="NADH-UBIQUINONE OXIDOREDUCTASE CHAIN 4"/>
    <property type="match status" value="1"/>
</dbReference>
<dbReference type="InterPro" id="IPR001750">
    <property type="entry name" value="ND/Mrp_TM"/>
</dbReference>
<gene>
    <name evidence="18" type="primary">nad4</name>
</gene>
<evidence type="ECO:0000256" key="9">
    <source>
        <dbReference type="ARBA" id="ARBA00022982"/>
    </source>
</evidence>
<dbReference type="AlphaFoldDB" id="A0A8F5CEX8"/>
<evidence type="ECO:0000256" key="4">
    <source>
        <dbReference type="ARBA" id="ARBA00021006"/>
    </source>
</evidence>
<keyword evidence="14 16" id="KW-0472">Membrane</keyword>
<evidence type="ECO:0000256" key="16">
    <source>
        <dbReference type="RuleBase" id="RU003297"/>
    </source>
</evidence>
<feature type="transmembrane region" description="Helical" evidence="16">
    <location>
        <begin position="258"/>
        <end position="278"/>
    </location>
</feature>
<comment type="function">
    <text evidence="16">Core subunit of the mitochondrial membrane respiratory chain NADH dehydrogenase (Complex I) which catalyzes electron transfer from NADH through the respiratory chain, using ubiquinone as an electron acceptor. Essential for the catalytic activity and assembly of complex I.</text>
</comment>